<sequence>MSTSILPRSSSIPSPLAASSSSSTKLLHPDLFTRPHKLLSRTRSASPSPSICSAATSVDDLEDMGRISQIRPMWDSRPSLEERLDSTTLAGSDVRGESSTSRQINGQTSHTEEKKEGEGVSRRFPEEEDEDILKESHHRFVLFPIRFRSIWQAYKACQASFWTAEELDLALDARDWEERLTENERFFILRILAFFAASDGIVGENIVSQFSMDVQIAEARAFYAYQTMIEQVHSETYSLLIETYVKDSKEKDFLFRGIDNIPCIRKKADWALKYITEELPFRVRLVAFACVEGIFFSGSFAAIFWLKKRGLMPGLTFSNELISRDEGTHTDFACLLYDHLRHRCSSEQVHDIVSEAVAIEKEFLTEALPVALIGINADLMCQYIEFVADRLVVALGYSKIYGALNPFEWMELISLQGKANFFESRVSSYQLANVSGGSGYEKSHDSSGEADHTSRRVFRLDADF</sequence>
<evidence type="ECO:0000256" key="2">
    <source>
        <dbReference type="SAM" id="MobiDB-lite"/>
    </source>
</evidence>
<dbReference type="InterPro" id="IPR000358">
    <property type="entry name" value="RNR_small_fam"/>
</dbReference>
<name>A0A1Y1UFQ8_9TREE</name>
<dbReference type="PANTHER" id="PTHR23409">
    <property type="entry name" value="RIBONUCLEOSIDE-DIPHOSPHATE REDUCTASE SMALL CHAIN"/>
    <property type="match status" value="1"/>
</dbReference>
<dbReference type="STRING" id="4999.A0A1Y1UFQ8"/>
<keyword evidence="4" id="KW-1185">Reference proteome</keyword>
<reference evidence="3 4" key="1">
    <citation type="submission" date="2017-03" db="EMBL/GenBank/DDBJ databases">
        <title>Widespread Adenine N6-methylation of Active Genes in Fungi.</title>
        <authorList>
            <consortium name="DOE Joint Genome Institute"/>
            <person name="Mondo S.J."/>
            <person name="Dannebaum R.O."/>
            <person name="Kuo R.C."/>
            <person name="Louie K.B."/>
            <person name="Bewick A.J."/>
            <person name="Labutti K."/>
            <person name="Haridas S."/>
            <person name="Kuo A."/>
            <person name="Salamov A."/>
            <person name="Ahrendt S.R."/>
            <person name="Lau R."/>
            <person name="Bowen B.P."/>
            <person name="Lipzen A."/>
            <person name="Sullivan W."/>
            <person name="Andreopoulos W.B."/>
            <person name="Clum A."/>
            <person name="Lindquist E."/>
            <person name="Daum C."/>
            <person name="Northen T.R."/>
            <person name="Ramamoorthy G."/>
            <person name="Schmitz R.J."/>
            <person name="Gryganskyi A."/>
            <person name="Culley D."/>
            <person name="Magnuson J."/>
            <person name="James T.Y."/>
            <person name="O'Malley M.A."/>
            <person name="Stajich J.E."/>
            <person name="Spatafora J.W."/>
            <person name="Visel A."/>
            <person name="Grigoriev I.V."/>
        </authorList>
    </citation>
    <scope>NUCLEOTIDE SEQUENCE [LARGE SCALE GENOMIC DNA]</scope>
    <source>
        <strain evidence="3 4">NRRL Y-17943</strain>
    </source>
</reference>
<dbReference type="Proteomes" id="UP000193218">
    <property type="component" value="Unassembled WGS sequence"/>
</dbReference>
<dbReference type="GO" id="GO:0009263">
    <property type="term" value="P:deoxyribonucleotide biosynthetic process"/>
    <property type="evidence" value="ECO:0007669"/>
    <property type="project" value="InterPro"/>
</dbReference>
<organism evidence="3 4">
    <name type="scientific">Kockovaella imperatae</name>
    <dbReference type="NCBI Taxonomy" id="4999"/>
    <lineage>
        <taxon>Eukaryota</taxon>
        <taxon>Fungi</taxon>
        <taxon>Dikarya</taxon>
        <taxon>Basidiomycota</taxon>
        <taxon>Agaricomycotina</taxon>
        <taxon>Tremellomycetes</taxon>
        <taxon>Tremellales</taxon>
        <taxon>Cuniculitremaceae</taxon>
        <taxon>Kockovaella</taxon>
    </lineage>
</organism>
<feature type="region of interest" description="Disordered" evidence="2">
    <location>
        <begin position="69"/>
        <end position="128"/>
    </location>
</feature>
<dbReference type="InterPro" id="IPR009078">
    <property type="entry name" value="Ferritin-like_SF"/>
</dbReference>
<dbReference type="InterPro" id="IPR033909">
    <property type="entry name" value="RNR_small"/>
</dbReference>
<dbReference type="GO" id="GO:0016491">
    <property type="term" value="F:oxidoreductase activity"/>
    <property type="evidence" value="ECO:0007669"/>
    <property type="project" value="InterPro"/>
</dbReference>
<feature type="compositionally biased region" description="Polar residues" evidence="2">
    <location>
        <begin position="97"/>
        <end position="109"/>
    </location>
</feature>
<feature type="region of interest" description="Disordered" evidence="2">
    <location>
        <begin position="1"/>
        <end position="29"/>
    </location>
</feature>
<dbReference type="CDD" id="cd01049">
    <property type="entry name" value="RNRR2"/>
    <property type="match status" value="1"/>
</dbReference>
<dbReference type="InterPro" id="IPR030475">
    <property type="entry name" value="RNR_small_AS"/>
</dbReference>
<dbReference type="InParanoid" id="A0A1Y1UFQ8"/>
<dbReference type="PANTHER" id="PTHR23409:SF18">
    <property type="entry name" value="RIBONUCLEOSIDE-DIPHOSPHATE REDUCTASE SUBUNIT M2"/>
    <property type="match status" value="1"/>
</dbReference>
<dbReference type="SUPFAM" id="SSF47240">
    <property type="entry name" value="Ferritin-like"/>
    <property type="match status" value="1"/>
</dbReference>
<evidence type="ECO:0000313" key="3">
    <source>
        <dbReference type="EMBL" id="ORX36346.1"/>
    </source>
</evidence>
<dbReference type="GeneID" id="33555282"/>
<dbReference type="RefSeq" id="XP_021870447.1">
    <property type="nucleotide sequence ID" value="XM_022013474.1"/>
</dbReference>
<dbReference type="OrthoDB" id="10248373at2759"/>
<feature type="region of interest" description="Disordered" evidence="2">
    <location>
        <begin position="38"/>
        <end position="57"/>
    </location>
</feature>
<evidence type="ECO:0000256" key="1">
    <source>
        <dbReference type="ARBA" id="ARBA00009303"/>
    </source>
</evidence>
<accession>A0A1Y1UFQ8</accession>
<dbReference type="Pfam" id="PF00268">
    <property type="entry name" value="Ribonuc_red_sm"/>
    <property type="match status" value="1"/>
</dbReference>
<dbReference type="PROSITE" id="PS00368">
    <property type="entry name" value="RIBORED_SMALL"/>
    <property type="match status" value="1"/>
</dbReference>
<gene>
    <name evidence="3" type="ORF">BD324DRAFT_580941</name>
</gene>
<comment type="similarity">
    <text evidence="1">Belongs to the ribonucleoside diphosphate reductase small chain family.</text>
</comment>
<proteinExistence type="inferred from homology"/>
<dbReference type="AlphaFoldDB" id="A0A1Y1UFQ8"/>
<evidence type="ECO:0000313" key="4">
    <source>
        <dbReference type="Proteomes" id="UP000193218"/>
    </source>
</evidence>
<comment type="caution">
    <text evidence="3">The sequence shown here is derived from an EMBL/GenBank/DDBJ whole genome shotgun (WGS) entry which is preliminary data.</text>
</comment>
<feature type="compositionally biased region" description="Low complexity" evidence="2">
    <location>
        <begin position="44"/>
        <end position="57"/>
    </location>
</feature>
<protein>
    <submittedName>
        <fullName evidence="3">Ribonucleotide reductase</fullName>
    </submittedName>
</protein>
<feature type="compositionally biased region" description="Low complexity" evidence="2">
    <location>
        <begin position="1"/>
        <end position="24"/>
    </location>
</feature>
<feature type="compositionally biased region" description="Basic and acidic residues" evidence="2">
    <location>
        <begin position="110"/>
        <end position="125"/>
    </location>
</feature>
<dbReference type="Gene3D" id="1.10.620.20">
    <property type="entry name" value="Ribonucleotide Reductase, subunit A"/>
    <property type="match status" value="1"/>
</dbReference>
<dbReference type="InterPro" id="IPR012348">
    <property type="entry name" value="RNR-like"/>
</dbReference>
<dbReference type="EMBL" id="NBSH01000008">
    <property type="protein sequence ID" value="ORX36346.1"/>
    <property type="molecule type" value="Genomic_DNA"/>
</dbReference>